<evidence type="ECO:0000259" key="2">
    <source>
        <dbReference type="PROSITE" id="PS50824"/>
    </source>
</evidence>
<accession>A0ABD1J0Z0</accession>
<feature type="domain" description="Pyrin" evidence="2">
    <location>
        <begin position="1"/>
        <end position="85"/>
    </location>
</feature>
<reference evidence="3 4" key="1">
    <citation type="submission" date="2024-09" db="EMBL/GenBank/DDBJ databases">
        <title>A chromosome-level genome assembly of Gray's grenadier anchovy, Coilia grayii.</title>
        <authorList>
            <person name="Fu Z."/>
        </authorList>
    </citation>
    <scope>NUCLEOTIDE SEQUENCE [LARGE SCALE GENOMIC DNA]</scope>
    <source>
        <strain evidence="3">G4</strain>
        <tissue evidence="3">Muscle</tissue>
    </source>
</reference>
<dbReference type="Proteomes" id="UP001591681">
    <property type="component" value="Unassembled WGS sequence"/>
</dbReference>
<dbReference type="SMART" id="SM01289">
    <property type="entry name" value="PYRIN"/>
    <property type="match status" value="1"/>
</dbReference>
<dbReference type="Pfam" id="PF02758">
    <property type="entry name" value="PYRIN"/>
    <property type="match status" value="1"/>
</dbReference>
<sequence length="266" mass="31506">MDALKNTLRTTLKKLSAGQFTHFKRHLNERGQIQWGDLENSDRYDTVDQIVQVYTIINSGRIVLGILRAMNLNQMALDMENELNNFHRLHGQEDVRNQEIDNNDNSRSTYMNECRSSFPFLKGLREQEKVRLAALREGRPWMSGNMKASLTSEMSVLSGQIRAVEEEIDQTKYLKERKKTELNMLKEQMNFYRRFKPTFDKSADLLESFETEEQIREEFEKLRQFVRDEEAAMVVAQREEEERRNRRMKEAFHSIIQQCPSLLSTR</sequence>
<comment type="caution">
    <text evidence="3">The sequence shown here is derived from an EMBL/GenBank/DDBJ whole genome shotgun (WGS) entry which is preliminary data.</text>
</comment>
<keyword evidence="1" id="KW-0175">Coiled coil</keyword>
<dbReference type="SUPFAM" id="SSF47986">
    <property type="entry name" value="DEATH domain"/>
    <property type="match status" value="1"/>
</dbReference>
<evidence type="ECO:0000313" key="3">
    <source>
        <dbReference type="EMBL" id="KAL2080867.1"/>
    </source>
</evidence>
<feature type="coiled-coil region" evidence="1">
    <location>
        <begin position="147"/>
        <end position="188"/>
    </location>
</feature>
<dbReference type="AlphaFoldDB" id="A0ABD1J0Z0"/>
<name>A0ABD1J0Z0_9TELE</name>
<protein>
    <recommendedName>
        <fullName evidence="2">Pyrin domain-containing protein</fullName>
    </recommendedName>
</protein>
<keyword evidence="4" id="KW-1185">Reference proteome</keyword>
<dbReference type="InterPro" id="IPR011029">
    <property type="entry name" value="DEATH-like_dom_sf"/>
</dbReference>
<evidence type="ECO:0000256" key="1">
    <source>
        <dbReference type="SAM" id="Coils"/>
    </source>
</evidence>
<dbReference type="EMBL" id="JBHFQA010000020">
    <property type="protein sequence ID" value="KAL2080867.1"/>
    <property type="molecule type" value="Genomic_DNA"/>
</dbReference>
<organism evidence="3 4">
    <name type="scientific">Coilia grayii</name>
    <name type="common">Gray's grenadier anchovy</name>
    <dbReference type="NCBI Taxonomy" id="363190"/>
    <lineage>
        <taxon>Eukaryota</taxon>
        <taxon>Metazoa</taxon>
        <taxon>Chordata</taxon>
        <taxon>Craniata</taxon>
        <taxon>Vertebrata</taxon>
        <taxon>Euteleostomi</taxon>
        <taxon>Actinopterygii</taxon>
        <taxon>Neopterygii</taxon>
        <taxon>Teleostei</taxon>
        <taxon>Clupei</taxon>
        <taxon>Clupeiformes</taxon>
        <taxon>Clupeoidei</taxon>
        <taxon>Engraulidae</taxon>
        <taxon>Coilinae</taxon>
        <taxon>Coilia</taxon>
    </lineage>
</organism>
<proteinExistence type="predicted"/>
<dbReference type="PROSITE" id="PS50824">
    <property type="entry name" value="DAPIN"/>
    <property type="match status" value="1"/>
</dbReference>
<dbReference type="InterPro" id="IPR004020">
    <property type="entry name" value="DAPIN"/>
</dbReference>
<dbReference type="Gene3D" id="1.10.533.10">
    <property type="entry name" value="Death Domain, Fas"/>
    <property type="match status" value="1"/>
</dbReference>
<gene>
    <name evidence="3" type="ORF">ACEWY4_022720</name>
</gene>
<evidence type="ECO:0000313" key="4">
    <source>
        <dbReference type="Proteomes" id="UP001591681"/>
    </source>
</evidence>